<dbReference type="PANTHER" id="PTHR33469">
    <property type="entry name" value="PROTEIN ELF4-LIKE 4"/>
    <property type="match status" value="1"/>
</dbReference>
<evidence type="ECO:0000313" key="8">
    <source>
        <dbReference type="Proteomes" id="UP001558713"/>
    </source>
</evidence>
<sequence>MEEASKRRSIIGNNRALEMNDDVANEEFNNVEVWDTLSNGFKRAQIVLDQNRELIQRVNDNHRSRIPDNVARNVDLINEINGNISTVMEIYSDLSVNFTKNFDERRRTDKISDTTTTTGSYGGGRSSCGS</sequence>
<proteinExistence type="inferred from homology"/>
<gene>
    <name evidence="7" type="ORF">V5N11_035711</name>
</gene>
<dbReference type="Proteomes" id="UP001558713">
    <property type="component" value="Unassembled WGS sequence"/>
</dbReference>
<comment type="caution">
    <text evidence="7">The sequence shown here is derived from an EMBL/GenBank/DDBJ whole genome shotgun (WGS) entry which is preliminary data.</text>
</comment>
<dbReference type="AlphaFoldDB" id="A0ABD0ZMB6"/>
<dbReference type="InterPro" id="IPR040462">
    <property type="entry name" value="EARLY_FLOWERING_4"/>
</dbReference>
<evidence type="ECO:0000256" key="1">
    <source>
        <dbReference type="ARBA" id="ARBA00004123"/>
    </source>
</evidence>
<evidence type="ECO:0000256" key="3">
    <source>
        <dbReference type="ARBA" id="ARBA00023108"/>
    </source>
</evidence>
<dbReference type="GO" id="GO:0005634">
    <property type="term" value="C:nucleus"/>
    <property type="evidence" value="ECO:0007669"/>
    <property type="project" value="UniProtKB-SubCell"/>
</dbReference>
<dbReference type="GO" id="GO:0048511">
    <property type="term" value="P:rhythmic process"/>
    <property type="evidence" value="ECO:0007669"/>
    <property type="project" value="UniProtKB-KW"/>
</dbReference>
<evidence type="ECO:0000256" key="4">
    <source>
        <dbReference type="ARBA" id="ARBA00023242"/>
    </source>
</evidence>
<evidence type="ECO:0000256" key="5">
    <source>
        <dbReference type="SAM" id="MobiDB-lite"/>
    </source>
</evidence>
<evidence type="ECO:0000313" key="7">
    <source>
        <dbReference type="EMBL" id="KAL1195732.1"/>
    </source>
</evidence>
<keyword evidence="8" id="KW-1185">Reference proteome</keyword>
<reference evidence="7 8" key="1">
    <citation type="submission" date="2024-04" db="EMBL/GenBank/DDBJ databases">
        <title>Genome assembly C_amara_ONT_v2.</title>
        <authorList>
            <person name="Yant L."/>
            <person name="Moore C."/>
            <person name="Slenker M."/>
        </authorList>
    </citation>
    <scope>NUCLEOTIDE SEQUENCE [LARGE SCALE GENOMIC DNA]</scope>
    <source>
        <tissue evidence="7">Leaf</tissue>
    </source>
</reference>
<organism evidence="7 8">
    <name type="scientific">Cardamine amara subsp. amara</name>
    <dbReference type="NCBI Taxonomy" id="228776"/>
    <lineage>
        <taxon>Eukaryota</taxon>
        <taxon>Viridiplantae</taxon>
        <taxon>Streptophyta</taxon>
        <taxon>Embryophyta</taxon>
        <taxon>Tracheophyta</taxon>
        <taxon>Spermatophyta</taxon>
        <taxon>Magnoliopsida</taxon>
        <taxon>eudicotyledons</taxon>
        <taxon>Gunneridae</taxon>
        <taxon>Pentapetalae</taxon>
        <taxon>rosids</taxon>
        <taxon>malvids</taxon>
        <taxon>Brassicales</taxon>
        <taxon>Brassicaceae</taxon>
        <taxon>Cardamineae</taxon>
        <taxon>Cardamine</taxon>
    </lineage>
</organism>
<feature type="compositionally biased region" description="Gly residues" evidence="5">
    <location>
        <begin position="120"/>
        <end position="130"/>
    </location>
</feature>
<comment type="subcellular location">
    <subcellularLocation>
        <location evidence="1">Nucleus</location>
    </subcellularLocation>
</comment>
<name>A0ABD0ZMB6_CARAN</name>
<comment type="similarity">
    <text evidence="2">Belongs to the EARLY FLOWERING 4 family.</text>
</comment>
<evidence type="ECO:0000256" key="2">
    <source>
        <dbReference type="ARBA" id="ARBA00009514"/>
    </source>
</evidence>
<keyword evidence="3" id="KW-0090">Biological rhythms</keyword>
<dbReference type="PANTHER" id="PTHR33469:SF1">
    <property type="entry name" value="PROTEIN ELF4-LIKE 1"/>
    <property type="match status" value="1"/>
</dbReference>
<feature type="region of interest" description="Disordered" evidence="5">
    <location>
        <begin position="105"/>
        <end position="130"/>
    </location>
</feature>
<dbReference type="EMBL" id="JBANAX010000720">
    <property type="protein sequence ID" value="KAL1195732.1"/>
    <property type="molecule type" value="Genomic_DNA"/>
</dbReference>
<evidence type="ECO:0000259" key="6">
    <source>
        <dbReference type="Pfam" id="PF07011"/>
    </source>
</evidence>
<accession>A0ABD0ZMB6</accession>
<dbReference type="InterPro" id="IPR009741">
    <property type="entry name" value="EARLY_FLOWERING_4_dom"/>
</dbReference>
<protein>
    <submittedName>
        <fullName evidence="7">Protein ELF4-LIKE 1</fullName>
    </submittedName>
</protein>
<feature type="domain" description="Protein EARLY FLOWERING 4" evidence="6">
    <location>
        <begin position="30"/>
        <end position="109"/>
    </location>
</feature>
<keyword evidence="4" id="KW-0539">Nucleus</keyword>
<dbReference type="Pfam" id="PF07011">
    <property type="entry name" value="Elf4"/>
    <property type="match status" value="1"/>
</dbReference>